<evidence type="ECO:0000313" key="2">
    <source>
        <dbReference type="Proteomes" id="UP001060170"/>
    </source>
</evidence>
<dbReference type="EMBL" id="CM045877">
    <property type="protein sequence ID" value="KAI7941169.1"/>
    <property type="molecule type" value="Genomic_DNA"/>
</dbReference>
<organism evidence="1 2">
    <name type="scientific">Puccinia striiformis f. sp. tritici</name>
    <dbReference type="NCBI Taxonomy" id="168172"/>
    <lineage>
        <taxon>Eukaryota</taxon>
        <taxon>Fungi</taxon>
        <taxon>Dikarya</taxon>
        <taxon>Basidiomycota</taxon>
        <taxon>Pucciniomycotina</taxon>
        <taxon>Pucciniomycetes</taxon>
        <taxon>Pucciniales</taxon>
        <taxon>Pucciniaceae</taxon>
        <taxon>Puccinia</taxon>
    </lineage>
</organism>
<reference evidence="2" key="1">
    <citation type="journal article" date="2018" name="BMC Genomics">
        <title>Genomic insights into host adaptation between the wheat stripe rust pathogen (Puccinia striiformis f. sp. tritici) and the barley stripe rust pathogen (Puccinia striiformis f. sp. hordei).</title>
        <authorList>
            <person name="Xia C."/>
            <person name="Wang M."/>
            <person name="Yin C."/>
            <person name="Cornejo O.E."/>
            <person name="Hulbert S.H."/>
            <person name="Chen X."/>
        </authorList>
    </citation>
    <scope>NUCLEOTIDE SEQUENCE [LARGE SCALE GENOMIC DNA]</scope>
    <source>
        <strain evidence="2">93-210</strain>
    </source>
</reference>
<name>A0ACC0DYM9_9BASI</name>
<feature type="non-terminal residue" evidence="1">
    <location>
        <position position="1"/>
    </location>
</feature>
<proteinExistence type="predicted"/>
<comment type="caution">
    <text evidence="1">The sequence shown here is derived from an EMBL/GenBank/DDBJ whole genome shotgun (WGS) entry which is preliminary data.</text>
</comment>
<reference evidence="2" key="2">
    <citation type="journal article" date="2018" name="Mol. Plant Microbe Interact.">
        <title>Genome sequence resources for the wheat stripe rust pathogen (Puccinia striiformis f. sp. tritici) and the barley stripe rust pathogen (Puccinia striiformis f. sp. hordei).</title>
        <authorList>
            <person name="Xia C."/>
            <person name="Wang M."/>
            <person name="Yin C."/>
            <person name="Cornejo O.E."/>
            <person name="Hulbert S.H."/>
            <person name="Chen X."/>
        </authorList>
    </citation>
    <scope>NUCLEOTIDE SEQUENCE [LARGE SCALE GENOMIC DNA]</scope>
    <source>
        <strain evidence="2">93-210</strain>
    </source>
</reference>
<evidence type="ECO:0000313" key="1">
    <source>
        <dbReference type="EMBL" id="KAI7941169.1"/>
    </source>
</evidence>
<reference evidence="1 2" key="3">
    <citation type="journal article" date="2022" name="Microbiol. Spectr.">
        <title>Folding features and dynamics of 3D genome architecture in plant fungal pathogens.</title>
        <authorList>
            <person name="Xia C."/>
        </authorList>
    </citation>
    <scope>NUCLEOTIDE SEQUENCE [LARGE SCALE GENOMIC DNA]</scope>
    <source>
        <strain evidence="1 2">93-210</strain>
    </source>
</reference>
<sequence>GPDWQPNLAESMCGYKLQLEILRQLFCGYRDLYYELSTTPTPPSTDGFVQRLQAQCFSILANLDISMHVGTPGQLNYIEGICPMAAIHLVLSFLLGIGDGQPYDILVSLNTLGIVHIDFGICFGQGKLTKTLELVPFRLTNNFELLLQDLNVRSKVRWKKQNNLVIFEGIFKVALEAICN</sequence>
<feature type="non-terminal residue" evidence="1">
    <location>
        <position position="180"/>
    </location>
</feature>
<keyword evidence="2" id="KW-1185">Reference proteome</keyword>
<protein>
    <submittedName>
        <fullName evidence="1">Uncharacterized protein</fullName>
    </submittedName>
</protein>
<gene>
    <name evidence="1" type="ORF">MJO28_013454</name>
</gene>
<accession>A0ACC0DYM9</accession>
<dbReference type="Proteomes" id="UP001060170">
    <property type="component" value="Chromosome 13"/>
</dbReference>